<accession>A0ABR1CGQ5</accession>
<dbReference type="Pfam" id="PF14664">
    <property type="entry name" value="RICTOR_N"/>
    <property type="match status" value="1"/>
</dbReference>
<dbReference type="PANTHER" id="PTHR13298">
    <property type="entry name" value="CYTOSOLIC REGULATOR PIANISSIMO"/>
    <property type="match status" value="1"/>
</dbReference>
<reference evidence="4 5" key="1">
    <citation type="submission" date="2023-08" db="EMBL/GenBank/DDBJ databases">
        <title>A Necator americanus chromosomal reference genome.</title>
        <authorList>
            <person name="Ilik V."/>
            <person name="Petrzelkova K.J."/>
            <person name="Pardy F."/>
            <person name="Fuh T."/>
            <person name="Niatou-Singa F.S."/>
            <person name="Gouil Q."/>
            <person name="Baker L."/>
            <person name="Ritchie M.E."/>
            <person name="Jex A.R."/>
            <person name="Gazzola D."/>
            <person name="Li H."/>
            <person name="Toshio Fujiwara R."/>
            <person name="Zhan B."/>
            <person name="Aroian R.V."/>
            <person name="Pafco B."/>
            <person name="Schwarz E.M."/>
        </authorList>
    </citation>
    <scope>NUCLEOTIDE SEQUENCE [LARGE SCALE GENOMIC DNA]</scope>
    <source>
        <strain evidence="4 5">Aroian</strain>
        <tissue evidence="4">Whole animal</tissue>
    </source>
</reference>
<dbReference type="Proteomes" id="UP001303046">
    <property type="component" value="Unassembled WGS sequence"/>
</dbReference>
<feature type="region of interest" description="Disordered" evidence="1">
    <location>
        <begin position="53"/>
        <end position="73"/>
    </location>
</feature>
<dbReference type="PANTHER" id="PTHR13298:SF11">
    <property type="entry name" value="RAPAMYCIN-INSENSITIVE COMPANION OF MTOR"/>
    <property type="match status" value="1"/>
</dbReference>
<gene>
    <name evidence="4" type="primary">Necator_chrII.g7629</name>
    <name evidence="4" type="ORF">RB195_019835</name>
</gene>
<protein>
    <recommendedName>
        <fullName evidence="3">Rapamycin-insensitive companion of mTOR N-terminal domain-containing protein</fullName>
    </recommendedName>
</protein>
<feature type="domain" description="Rapamycin-insensitive companion of mTOR N-terminal" evidence="3">
    <location>
        <begin position="387"/>
        <end position="823"/>
    </location>
</feature>
<dbReference type="EMBL" id="JAVFWL010000002">
    <property type="protein sequence ID" value="KAK6737369.1"/>
    <property type="molecule type" value="Genomic_DNA"/>
</dbReference>
<proteinExistence type="predicted"/>
<evidence type="ECO:0000313" key="4">
    <source>
        <dbReference type="EMBL" id="KAK6737369.1"/>
    </source>
</evidence>
<name>A0ABR1CGQ5_NECAM</name>
<evidence type="ECO:0000313" key="5">
    <source>
        <dbReference type="Proteomes" id="UP001303046"/>
    </source>
</evidence>
<sequence length="1077" mass="119395">MNWLVSSLLFSTALLTEGSLADRAYLTKAACQRNPNLSICKKEEEEISLIEPPPMPVTERQHEDVRSSKVQRERDDLAELNERVSEEYRREKQGFSLSGGEESLRAKCIRMAPVAQKHCEKSTLTKANIGRCTAYFKDCYIFLGRADPLYSIANAFSSAVNLNFATVDVNGIPYYPINEEGSVGVGVQSKIPFGSWGGGYSDHVGVRDYWSQHQEVGANWYEGKYGYKNGWSVPLVQSLGVEGGQHNTVSVPLDQKNLGKVMVDNGYGVGGYYGHNDHVGVDWRKGDVSHNFGVSSPFVGAGFNTGQARNEYNNNFLTPADDDNRHLNGNGNVSYTGRFGGVRRSRTKLKFRPNVTPFRELSDCKNFILERSQSALDGGYDDKRSFLNQLDCLIRETLPDSLNDPSFFEELCLLLLEMLRDDRQAVRAMCFHLLRLSLFTERNLVFLLTNHVDIYAVRALDLRVENGMERAEALQLIYHIMTVYQNSHLKRLIQFSAAQQDGKKYAFPKSIMQPIIAVALSTICSAKIRDPSGPQERVAVDLTKDSLDLGCLEVFLEFCVLEPELILDMAGTDWIVRILTGSNSISPRVATVVSRILVAWLDQPKLRLKGQLHLVLEQIFAPLIEFGFFQKNLSATEHGERIVECAMISFGHSFLCILRSWSGLLSCAAIGPTSSAIASAPLRLLEYLGLGTVDDSNLLRIRNMVVDICCEFLDLPYASKNFENWDSALEYYSSLVVPDEFSDSLKDDFVLAQSDMCIANNEECSQHVDLLASFRSLAALILINAGLLQSLARLITSQPDSPSGIKATLFVADMIRMTPTVMPSSWRTTILSMPTLFQSACESIAQSKAAAATHGYYDSNQADRFTFLYSGNAAMVLHRFDMLYKASISNAVAEPPIDSNYSLFLCPPEPLTSPFKSSLDTSLPSILNEVSSGDGSEINWGAAALLFSRLPAEVKEIEKPFCLDDVLDLFEKILTVMSPRSSAHTFWNADKFPLVVARIAITIGLELGSTEDKFLQALTRYATDVCDALNEISSGSDVFSTRNLVDGGSMYYFSLIGVMSSHANGVVPLEKSGILQQ</sequence>
<feature type="compositionally biased region" description="Basic and acidic residues" evidence="1">
    <location>
        <begin position="59"/>
        <end position="73"/>
    </location>
</feature>
<feature type="chain" id="PRO_5045402832" description="Rapamycin-insensitive companion of mTOR N-terminal domain-containing protein" evidence="2">
    <location>
        <begin position="22"/>
        <end position="1077"/>
    </location>
</feature>
<dbReference type="SMART" id="SM01308">
    <property type="entry name" value="RICTOR_N"/>
    <property type="match status" value="1"/>
</dbReference>
<dbReference type="InterPro" id="IPR028268">
    <property type="entry name" value="Pianissimo_fam"/>
</dbReference>
<comment type="caution">
    <text evidence="4">The sequence shown here is derived from an EMBL/GenBank/DDBJ whole genome shotgun (WGS) entry which is preliminary data.</text>
</comment>
<feature type="signal peptide" evidence="2">
    <location>
        <begin position="1"/>
        <end position="21"/>
    </location>
</feature>
<organism evidence="4 5">
    <name type="scientific">Necator americanus</name>
    <name type="common">Human hookworm</name>
    <dbReference type="NCBI Taxonomy" id="51031"/>
    <lineage>
        <taxon>Eukaryota</taxon>
        <taxon>Metazoa</taxon>
        <taxon>Ecdysozoa</taxon>
        <taxon>Nematoda</taxon>
        <taxon>Chromadorea</taxon>
        <taxon>Rhabditida</taxon>
        <taxon>Rhabditina</taxon>
        <taxon>Rhabditomorpha</taxon>
        <taxon>Strongyloidea</taxon>
        <taxon>Ancylostomatidae</taxon>
        <taxon>Bunostominae</taxon>
        <taxon>Necator</taxon>
    </lineage>
</organism>
<keyword evidence="2" id="KW-0732">Signal</keyword>
<evidence type="ECO:0000259" key="3">
    <source>
        <dbReference type="SMART" id="SM01308"/>
    </source>
</evidence>
<keyword evidence="5" id="KW-1185">Reference proteome</keyword>
<evidence type="ECO:0000256" key="2">
    <source>
        <dbReference type="SAM" id="SignalP"/>
    </source>
</evidence>
<evidence type="ECO:0000256" key="1">
    <source>
        <dbReference type="SAM" id="MobiDB-lite"/>
    </source>
</evidence>
<dbReference type="InterPro" id="IPR028267">
    <property type="entry name" value="Pianissimo_N"/>
</dbReference>